<feature type="compositionally biased region" description="Low complexity" evidence="1">
    <location>
        <begin position="1"/>
        <end position="36"/>
    </location>
</feature>
<organism evidence="2">
    <name type="scientific">Solanum lycopersicum</name>
    <name type="common">Tomato</name>
    <name type="synonym">Lycopersicon esculentum</name>
    <dbReference type="NCBI Taxonomy" id="4081"/>
    <lineage>
        <taxon>Eukaryota</taxon>
        <taxon>Viridiplantae</taxon>
        <taxon>Streptophyta</taxon>
        <taxon>Embryophyta</taxon>
        <taxon>Tracheophyta</taxon>
        <taxon>Spermatophyta</taxon>
        <taxon>Magnoliopsida</taxon>
        <taxon>eudicotyledons</taxon>
        <taxon>Gunneridae</taxon>
        <taxon>Pentapetalae</taxon>
        <taxon>asterids</taxon>
        <taxon>lamiids</taxon>
        <taxon>Solanales</taxon>
        <taxon>Solanaceae</taxon>
        <taxon>Solanoideae</taxon>
        <taxon>Solaneae</taxon>
        <taxon>Solanum</taxon>
        <taxon>Solanum subgen. Lycopersicon</taxon>
    </lineage>
</organism>
<dbReference type="Gramene" id="Solyc01g015240.1.1">
    <property type="protein sequence ID" value="Solyc01g015240.1.1.1"/>
    <property type="gene ID" value="Solyc01g015240.1"/>
</dbReference>
<dbReference type="Proteomes" id="UP000004994">
    <property type="component" value="Chromosome 1"/>
</dbReference>
<protein>
    <submittedName>
        <fullName evidence="2">Uncharacterized protein</fullName>
    </submittedName>
</protein>
<reference evidence="2" key="2">
    <citation type="submission" date="2019-01" db="UniProtKB">
        <authorList>
            <consortium name="EnsemblPlants"/>
        </authorList>
    </citation>
    <scope>IDENTIFICATION</scope>
    <source>
        <strain evidence="2">cv. Heinz 1706</strain>
    </source>
</reference>
<dbReference type="EnsemblPlants" id="Solyc01g015240.1.1">
    <property type="protein sequence ID" value="Solyc01g015240.1.1.1"/>
    <property type="gene ID" value="Solyc01g015240.1"/>
</dbReference>
<keyword evidence="3" id="KW-1185">Reference proteome</keyword>
<evidence type="ECO:0000313" key="2">
    <source>
        <dbReference type="EnsemblPlants" id="Solyc01g015240.1.1.1"/>
    </source>
</evidence>
<evidence type="ECO:0000313" key="3">
    <source>
        <dbReference type="Proteomes" id="UP000004994"/>
    </source>
</evidence>
<dbReference type="InParanoid" id="A0A3Q7EC95"/>
<dbReference type="AlphaFoldDB" id="A0A3Q7EC95"/>
<reference evidence="2" key="1">
    <citation type="journal article" date="2012" name="Nature">
        <title>The tomato genome sequence provides insights into fleshy fruit evolution.</title>
        <authorList>
            <consortium name="Tomato Genome Consortium"/>
        </authorList>
    </citation>
    <scope>NUCLEOTIDE SEQUENCE [LARGE SCALE GENOMIC DNA]</scope>
    <source>
        <strain evidence="2">cv. Heinz 1706</strain>
    </source>
</reference>
<dbReference type="PaxDb" id="4081-Solyc01g015240.1.1"/>
<evidence type="ECO:0000256" key="1">
    <source>
        <dbReference type="SAM" id="MobiDB-lite"/>
    </source>
</evidence>
<feature type="compositionally biased region" description="Polar residues" evidence="1">
    <location>
        <begin position="59"/>
        <end position="68"/>
    </location>
</feature>
<proteinExistence type="predicted"/>
<name>A0A3Q7EC95_SOLLC</name>
<sequence length="107" mass="12034">MRPLSPSRFPSFPSLPTLSPSRVALSLPSLVSLPPSRSRDSHQNRRLQQPRRDAKIPRKTSNSQNPATRFSLPAPPSRANPPSFLLSRDSSQNRHKRTQKLDCPSTR</sequence>
<accession>A0A3Q7EC95</accession>
<feature type="region of interest" description="Disordered" evidence="1">
    <location>
        <begin position="1"/>
        <end position="107"/>
    </location>
</feature>